<evidence type="ECO:0000256" key="1">
    <source>
        <dbReference type="ARBA" id="ARBA00005208"/>
    </source>
</evidence>
<dbReference type="OrthoDB" id="532420at2759"/>
<evidence type="ECO:0000256" key="3">
    <source>
        <dbReference type="ARBA" id="ARBA00012457"/>
    </source>
</evidence>
<dbReference type="InterPro" id="IPR002618">
    <property type="entry name" value="UDPGP_fam"/>
</dbReference>
<evidence type="ECO:0000313" key="7">
    <source>
        <dbReference type="EMBL" id="CAD7241100.1"/>
    </source>
</evidence>
<dbReference type="Pfam" id="PF01704">
    <property type="entry name" value="UDPGP"/>
    <property type="match status" value="1"/>
</dbReference>
<reference evidence="7" key="1">
    <citation type="submission" date="2020-11" db="EMBL/GenBank/DDBJ databases">
        <authorList>
            <person name="Tran Van P."/>
        </authorList>
    </citation>
    <scope>NUCLEOTIDE SEQUENCE</scope>
</reference>
<keyword evidence="8" id="KW-1185">Reference proteome</keyword>
<evidence type="ECO:0000256" key="2">
    <source>
        <dbReference type="ARBA" id="ARBA00010401"/>
    </source>
</evidence>
<dbReference type="Gene3D" id="3.90.550.10">
    <property type="entry name" value="Spore Coat Polysaccharide Biosynthesis Protein SpsA, Chain A"/>
    <property type="match status" value="1"/>
</dbReference>
<evidence type="ECO:0000256" key="5">
    <source>
        <dbReference type="ARBA" id="ARBA00022695"/>
    </source>
</evidence>
<dbReference type="EMBL" id="CAJPEV010000096">
    <property type="protein sequence ID" value="CAG0880493.1"/>
    <property type="molecule type" value="Genomic_DNA"/>
</dbReference>
<comment type="similarity">
    <text evidence="2">Belongs to the UDPGP type 1 family.</text>
</comment>
<dbReference type="PANTHER" id="PTHR11952">
    <property type="entry name" value="UDP- GLUCOSE PYROPHOSPHORYLASE"/>
    <property type="match status" value="1"/>
</dbReference>
<keyword evidence="5" id="KW-0548">Nucleotidyltransferase</keyword>
<protein>
    <recommendedName>
        <fullName evidence="3">UDP-N-acetylglucosamine diphosphorylase</fullName>
        <ecNumber evidence="3">2.7.7.23</ecNumber>
    </recommendedName>
</protein>
<accession>A0A7R8X1V0</accession>
<dbReference type="GO" id="GO:0003977">
    <property type="term" value="F:UDP-N-acetylglucosamine diphosphorylase activity"/>
    <property type="evidence" value="ECO:0007669"/>
    <property type="project" value="UniProtKB-EC"/>
</dbReference>
<dbReference type="Proteomes" id="UP000677054">
    <property type="component" value="Unassembled WGS sequence"/>
</dbReference>
<name>A0A7R8X1V0_9CRUS</name>
<comment type="pathway">
    <text evidence="1">Nucleotide-sugar biosynthesis; UDP-N-acetyl-alpha-D-glucosamine biosynthesis; UDP-N-acetyl-alpha-D-glucosamine from N-acetyl-alpha-D-glucosamine 1-phosphate: step 1/1.</text>
</comment>
<organism evidence="7">
    <name type="scientific">Darwinula stevensoni</name>
    <dbReference type="NCBI Taxonomy" id="69355"/>
    <lineage>
        <taxon>Eukaryota</taxon>
        <taxon>Metazoa</taxon>
        <taxon>Ecdysozoa</taxon>
        <taxon>Arthropoda</taxon>
        <taxon>Crustacea</taxon>
        <taxon>Oligostraca</taxon>
        <taxon>Ostracoda</taxon>
        <taxon>Podocopa</taxon>
        <taxon>Podocopida</taxon>
        <taxon>Darwinulocopina</taxon>
        <taxon>Darwinuloidea</taxon>
        <taxon>Darwinulidae</taxon>
        <taxon>Darwinula</taxon>
    </lineage>
</organism>
<dbReference type="InterPro" id="IPR029044">
    <property type="entry name" value="Nucleotide-diphossugar_trans"/>
</dbReference>
<dbReference type="AlphaFoldDB" id="A0A7R8X1V0"/>
<dbReference type="EC" id="2.7.7.23" evidence="3"/>
<dbReference type="FunFam" id="3.90.550.10:FF:000075">
    <property type="entry name" value="Probable UDP-N-acetylglucosamine pyrophosphorylase"/>
    <property type="match status" value="1"/>
</dbReference>
<gene>
    <name evidence="7" type="ORF">DSTB1V02_LOCUS1102</name>
</gene>
<proteinExistence type="inferred from homology"/>
<dbReference type="GO" id="GO:0006048">
    <property type="term" value="P:UDP-N-acetylglucosamine biosynthetic process"/>
    <property type="evidence" value="ECO:0007669"/>
    <property type="project" value="TreeGrafter"/>
</dbReference>
<evidence type="ECO:0000256" key="6">
    <source>
        <dbReference type="ARBA" id="ARBA00048493"/>
    </source>
</evidence>
<sequence>MGSHDLKEKLKKLGQDHVLKYYDTLTEDQRKDLEHQVLSLNLEKVVAKFHATNSHGTAPDIEKRMKPLSTRILSSVNSTGKPQIELYRRRGLSEIAEGHVAVLLLAGGQGTRLGVSYPKGMYDVGLPSKKTLYQIQAERIRRLQLIAERQTGRKPSIPWYIMTSEHTKQATVDYFASHNFFGLKSDDIIVFEQGMVPCFTFDGKVIMESPWHIAKSPDGNGGLYRALREQKILTDMHRRGVACLHVYCVDNLLVKVADPVFLGYCLSEEADCGAKVVPKAYANEPVGVVCDVDGIFQVVEYSEVSPATAEMKDGQGNLLFSAGNICNHFFSLDFLQNVANTWEDGLQFHVAKKKIPTWNAETSETVTPTSPNGIKMEKFVFDVFQFAKRFRVWEVERESEFSPVKNADGQAIKDTPSTARRMLYSLHQSYLIKAGATILPSERGLVCEISPLVSYAGENLEKLVGGRTLHSPVTLFAPEEKANQNGTA</sequence>
<dbReference type="EMBL" id="LR899613">
    <property type="protein sequence ID" value="CAD7241100.1"/>
    <property type="molecule type" value="Genomic_DNA"/>
</dbReference>
<dbReference type="InterPro" id="IPR039741">
    <property type="entry name" value="UDP-sugar_pyrophosphorylase"/>
</dbReference>
<comment type="catalytic activity">
    <reaction evidence="6">
        <text>N-acetyl-alpha-D-glucosamine 1-phosphate + UTP + H(+) = UDP-N-acetyl-alpha-D-glucosamine + diphosphate</text>
        <dbReference type="Rhea" id="RHEA:13509"/>
        <dbReference type="ChEBI" id="CHEBI:15378"/>
        <dbReference type="ChEBI" id="CHEBI:33019"/>
        <dbReference type="ChEBI" id="CHEBI:46398"/>
        <dbReference type="ChEBI" id="CHEBI:57705"/>
        <dbReference type="ChEBI" id="CHEBI:57776"/>
        <dbReference type="EC" id="2.7.7.23"/>
    </reaction>
</comment>
<evidence type="ECO:0000256" key="4">
    <source>
        <dbReference type="ARBA" id="ARBA00022679"/>
    </source>
</evidence>
<dbReference type="SUPFAM" id="SSF53448">
    <property type="entry name" value="Nucleotide-diphospho-sugar transferases"/>
    <property type="match status" value="1"/>
</dbReference>
<keyword evidence="4" id="KW-0808">Transferase</keyword>
<dbReference type="CDD" id="cd04193">
    <property type="entry name" value="UDPGlcNAc_PPase"/>
    <property type="match status" value="1"/>
</dbReference>
<dbReference type="PANTHER" id="PTHR11952:SF2">
    <property type="entry name" value="LD24639P"/>
    <property type="match status" value="1"/>
</dbReference>
<evidence type="ECO:0000313" key="8">
    <source>
        <dbReference type="Proteomes" id="UP000677054"/>
    </source>
</evidence>